<dbReference type="GeneID" id="9466693"/>
<dbReference type="KEGG" id="pif:PITG_21327"/>
<dbReference type="EMBL" id="DS028398">
    <property type="protein sequence ID" value="EEY60468.1"/>
    <property type="molecule type" value="Genomic_DNA"/>
</dbReference>
<dbReference type="RefSeq" id="XP_002895084.1">
    <property type="nucleotide sequence ID" value="XM_002895038.1"/>
</dbReference>
<proteinExistence type="predicted"/>
<dbReference type="VEuPathDB" id="FungiDB:PITG_21327"/>
<accession>D0P3N1</accession>
<name>D0P3N1_PHYIT</name>
<evidence type="ECO:0000313" key="1">
    <source>
        <dbReference type="EMBL" id="EEY60468.1"/>
    </source>
</evidence>
<dbReference type="STRING" id="403677.D0P3N1"/>
<dbReference type="InParanoid" id="D0P3N1"/>
<dbReference type="Proteomes" id="UP000006643">
    <property type="component" value="Unassembled WGS sequence"/>
</dbReference>
<organism evidence="1 2">
    <name type="scientific">Phytophthora infestans (strain T30-4)</name>
    <name type="common">Potato late blight agent</name>
    <dbReference type="NCBI Taxonomy" id="403677"/>
    <lineage>
        <taxon>Eukaryota</taxon>
        <taxon>Sar</taxon>
        <taxon>Stramenopiles</taxon>
        <taxon>Oomycota</taxon>
        <taxon>Peronosporomycetes</taxon>
        <taxon>Peronosporales</taxon>
        <taxon>Peronosporaceae</taxon>
        <taxon>Phytophthora</taxon>
    </lineage>
</organism>
<sequence length="146" mass="16969">MHVVRPKPKAGRPQSSLSEHFTRTNEMANSSLYWTVCNLCLAEYTERLGPTPERIRGRKDYWLKHLGQCPLYDGELAEGRRGDDGVDAMPNKKLKQREYFTAAERQTLWRLILEFQAEALLADSFIELPSARRLFKWLNAKCEARI</sequence>
<dbReference type="HOGENOM" id="CLU_1781080_0_0_1"/>
<reference evidence="2" key="1">
    <citation type="journal article" date="2009" name="Nature">
        <title>Genome sequence and analysis of the Irish potato famine pathogen Phytophthora infestans.</title>
        <authorList>
            <consortium name="The Broad Institute Genome Sequencing Platform"/>
            <person name="Haas B.J."/>
            <person name="Kamoun S."/>
            <person name="Zody M.C."/>
            <person name="Jiang R.H."/>
            <person name="Handsaker R.E."/>
            <person name="Cano L.M."/>
            <person name="Grabherr M."/>
            <person name="Kodira C.D."/>
            <person name="Raffaele S."/>
            <person name="Torto-Alalibo T."/>
            <person name="Bozkurt T.O."/>
            <person name="Ah-Fong A.M."/>
            <person name="Alvarado L."/>
            <person name="Anderson V.L."/>
            <person name="Armstrong M.R."/>
            <person name="Avrova A."/>
            <person name="Baxter L."/>
            <person name="Beynon J."/>
            <person name="Boevink P.C."/>
            <person name="Bollmann S.R."/>
            <person name="Bos J.I."/>
            <person name="Bulone V."/>
            <person name="Cai G."/>
            <person name="Cakir C."/>
            <person name="Carrington J.C."/>
            <person name="Chawner M."/>
            <person name="Conti L."/>
            <person name="Costanzo S."/>
            <person name="Ewan R."/>
            <person name="Fahlgren N."/>
            <person name="Fischbach M.A."/>
            <person name="Fugelstad J."/>
            <person name="Gilroy E.M."/>
            <person name="Gnerre S."/>
            <person name="Green P.J."/>
            <person name="Grenville-Briggs L.J."/>
            <person name="Griffith J."/>
            <person name="Grunwald N.J."/>
            <person name="Horn K."/>
            <person name="Horner N.R."/>
            <person name="Hu C.H."/>
            <person name="Huitema E."/>
            <person name="Jeong D.H."/>
            <person name="Jones A.M."/>
            <person name="Jones J.D."/>
            <person name="Jones R.W."/>
            <person name="Karlsson E.K."/>
            <person name="Kunjeti S.G."/>
            <person name="Lamour K."/>
            <person name="Liu Z."/>
            <person name="Ma L."/>
            <person name="Maclean D."/>
            <person name="Chibucos M.C."/>
            <person name="McDonald H."/>
            <person name="McWalters J."/>
            <person name="Meijer H.J."/>
            <person name="Morgan W."/>
            <person name="Morris P.F."/>
            <person name="Munro C.A."/>
            <person name="O'Neill K."/>
            <person name="Ospina-Giraldo M."/>
            <person name="Pinzon A."/>
            <person name="Pritchard L."/>
            <person name="Ramsahoye B."/>
            <person name="Ren Q."/>
            <person name="Restrepo S."/>
            <person name="Roy S."/>
            <person name="Sadanandom A."/>
            <person name="Savidor A."/>
            <person name="Schornack S."/>
            <person name="Schwartz D.C."/>
            <person name="Schumann U.D."/>
            <person name="Schwessinger B."/>
            <person name="Seyer L."/>
            <person name="Sharpe T."/>
            <person name="Silvar C."/>
            <person name="Song J."/>
            <person name="Studholme D.J."/>
            <person name="Sykes S."/>
            <person name="Thines M."/>
            <person name="van de Vondervoort P.J."/>
            <person name="Phuntumart V."/>
            <person name="Wawra S."/>
            <person name="Weide R."/>
            <person name="Win J."/>
            <person name="Young C."/>
            <person name="Zhou S."/>
            <person name="Fry W."/>
            <person name="Meyers B.C."/>
            <person name="van West P."/>
            <person name="Ristaino J."/>
            <person name="Govers F."/>
            <person name="Birch P.R."/>
            <person name="Whisson S.C."/>
            <person name="Judelson H.S."/>
            <person name="Nusbaum C."/>
        </authorList>
    </citation>
    <scope>NUCLEOTIDE SEQUENCE [LARGE SCALE GENOMIC DNA]</scope>
    <source>
        <strain evidence="2">T30-4</strain>
    </source>
</reference>
<evidence type="ECO:0000313" key="2">
    <source>
        <dbReference type="Proteomes" id="UP000006643"/>
    </source>
</evidence>
<keyword evidence="2" id="KW-1185">Reference proteome</keyword>
<dbReference type="AlphaFoldDB" id="D0P3N1"/>
<protein>
    <submittedName>
        <fullName evidence="1">Uncharacterized protein</fullName>
    </submittedName>
</protein>
<gene>
    <name evidence="1" type="ORF">PITG_21327</name>
</gene>